<evidence type="ECO:0000313" key="1">
    <source>
        <dbReference type="EMBL" id="GFR84575.1"/>
    </source>
</evidence>
<keyword evidence="2" id="KW-1185">Reference proteome</keyword>
<proteinExistence type="predicted"/>
<evidence type="ECO:0000313" key="2">
    <source>
        <dbReference type="Proteomes" id="UP000762676"/>
    </source>
</evidence>
<comment type="caution">
    <text evidence="1">The sequence shown here is derived from an EMBL/GenBank/DDBJ whole genome shotgun (WGS) entry which is preliminary data.</text>
</comment>
<accession>A0AAV4GJJ1</accession>
<organism evidence="1 2">
    <name type="scientific">Elysia marginata</name>
    <dbReference type="NCBI Taxonomy" id="1093978"/>
    <lineage>
        <taxon>Eukaryota</taxon>
        <taxon>Metazoa</taxon>
        <taxon>Spiralia</taxon>
        <taxon>Lophotrochozoa</taxon>
        <taxon>Mollusca</taxon>
        <taxon>Gastropoda</taxon>
        <taxon>Heterobranchia</taxon>
        <taxon>Euthyneura</taxon>
        <taxon>Panpulmonata</taxon>
        <taxon>Sacoglossa</taxon>
        <taxon>Placobranchoidea</taxon>
        <taxon>Plakobranchidae</taxon>
        <taxon>Elysia</taxon>
    </lineage>
</organism>
<protein>
    <submittedName>
        <fullName evidence="1">Uncharacterized protein</fullName>
    </submittedName>
</protein>
<gene>
    <name evidence="1" type="ORF">ElyMa_004153900</name>
</gene>
<sequence>MTASILRVTTGEPLFGGGATTQPTLGGGSSFFGGSAAGAANPVGFGSGTTVSCIKQSSLDALIVPNVWYPFLKVVQL</sequence>
<reference evidence="1 2" key="1">
    <citation type="journal article" date="2021" name="Elife">
        <title>Chloroplast acquisition without the gene transfer in kleptoplastic sea slugs, Plakobranchus ocellatus.</title>
        <authorList>
            <person name="Maeda T."/>
            <person name="Takahashi S."/>
            <person name="Yoshida T."/>
            <person name="Shimamura S."/>
            <person name="Takaki Y."/>
            <person name="Nagai Y."/>
            <person name="Toyoda A."/>
            <person name="Suzuki Y."/>
            <person name="Arimoto A."/>
            <person name="Ishii H."/>
            <person name="Satoh N."/>
            <person name="Nishiyama T."/>
            <person name="Hasebe M."/>
            <person name="Maruyama T."/>
            <person name="Minagawa J."/>
            <person name="Obokata J."/>
            <person name="Shigenobu S."/>
        </authorList>
    </citation>
    <scope>NUCLEOTIDE SEQUENCE [LARGE SCALE GENOMIC DNA]</scope>
</reference>
<dbReference type="AlphaFoldDB" id="A0AAV4GJJ1"/>
<name>A0AAV4GJJ1_9GAST</name>
<dbReference type="EMBL" id="BMAT01008409">
    <property type="protein sequence ID" value="GFR84575.1"/>
    <property type="molecule type" value="Genomic_DNA"/>
</dbReference>
<dbReference type="Proteomes" id="UP000762676">
    <property type="component" value="Unassembled WGS sequence"/>
</dbReference>